<dbReference type="InterPro" id="IPR042186">
    <property type="entry name" value="FimD_plug_dom"/>
</dbReference>
<evidence type="ECO:0000256" key="1">
    <source>
        <dbReference type="ARBA" id="ARBA00004571"/>
    </source>
</evidence>
<evidence type="ECO:0000259" key="13">
    <source>
        <dbReference type="Pfam" id="PF13954"/>
    </source>
</evidence>
<name>A0A379Z200_9GAMM</name>
<feature type="signal peptide" evidence="12">
    <location>
        <begin position="1"/>
        <end position="23"/>
    </location>
</feature>
<dbReference type="PANTHER" id="PTHR30451">
    <property type="entry name" value="OUTER MEMBRANE USHER PROTEIN"/>
    <property type="match status" value="1"/>
</dbReference>
<sequence length="810" mass="87086">MTRRKKRHALLTGLLLTAGTTQAGYYFDPAFLSEDPQTVADLSAFEQGLTAPPGTYRVDVFLNGQLQGNRPLRFIAGRDKRLQACLTPGELDKLGVRTSAFPALSAQPPDACIPLAQVIPQAESRADISRQRLDIRLPQAALLRDARGYIPPTQWDNGIPAALFNYNLSGGNQLNSDGGGNNSGNYYANLRSGINLGAWRLRDYSAWNYSQQQGTRWSHISTTLSRAVIALRSELTVGDGTTPSDVFDSLPFRGLQLASDDGMLPDSLRGFAPVVRGIAQSNARVSVRQNGYEIYQSYVPPGAFVIDDLYPTSSSGDLVVVVTEADGSENRYSVPYSSVPLLQREGRLRYALTAGKFRSSGDNQRQDSFGQLMGLWGLPYGITLYGGSQLAAKYQSAALGVGKNLGDWGALSFDITQANSTLQDDSKRQGQSLRFLYAKALNNWGTNLQLIGYRYSTAGFLTLDEAAQSLSGWNAEQLHYNKRGKWQANLSQQVGDGSLFITGSQQSYWHTDRTDRLLQMGYSGSLQDISYSLAWNYNQSRWGAGAGEQLFSLNLSLPLGRWLSGNGNNRTWANYSANSDRHGRLQQNAGVSGTLLADNNLSWNLQQGYANHGGGGNGNASLSYQGGYGNGTLGYNYSGSRQQVNYGLSGGVVVHANGVTLSQPLGDTSVLVSAPGAAGVRVENSTGVRTDWRGYAVVPYASNYREKPGGAGHQHAGRPCGAGRHRGAGGADQGRTGTRNVQGAGGLPGINHPDAPGRAAAVWGHGECGQRCRYRGRQRPGLSVGPAGQRTTDGTMGRRRCPLRGQLSTG</sequence>
<dbReference type="InterPro" id="IPR000015">
    <property type="entry name" value="Fimb_usher"/>
</dbReference>
<reference evidence="14 15" key="1">
    <citation type="submission" date="2018-06" db="EMBL/GenBank/DDBJ databases">
        <authorList>
            <consortium name="Pathogen Informatics"/>
            <person name="Doyle S."/>
        </authorList>
    </citation>
    <scope>NUCLEOTIDE SEQUENCE [LARGE SCALE GENOMIC DNA]</scope>
    <source>
        <strain evidence="14 15">NCTC11544</strain>
    </source>
</reference>
<evidence type="ECO:0000256" key="3">
    <source>
        <dbReference type="ARBA" id="ARBA00022448"/>
    </source>
</evidence>
<comment type="similarity">
    <text evidence="2 10">Belongs to the fimbrial export usher family.</text>
</comment>
<keyword evidence="4" id="KW-1134">Transmembrane beta strand</keyword>
<proteinExistence type="inferred from homology"/>
<dbReference type="FunFam" id="2.60.40.3110:FF:000001">
    <property type="entry name" value="Putative fimbrial outer membrane usher"/>
    <property type="match status" value="1"/>
</dbReference>
<evidence type="ECO:0000256" key="5">
    <source>
        <dbReference type="ARBA" id="ARBA00022558"/>
    </source>
</evidence>
<dbReference type="InterPro" id="IPR018030">
    <property type="entry name" value="Fimbrial_membr_usher_CS"/>
</dbReference>
<feature type="domain" description="PapC N-terminal" evidence="13">
    <location>
        <begin position="26"/>
        <end position="169"/>
    </location>
</feature>
<evidence type="ECO:0000256" key="6">
    <source>
        <dbReference type="ARBA" id="ARBA00022692"/>
    </source>
</evidence>
<dbReference type="Pfam" id="PF13954">
    <property type="entry name" value="PapC_N"/>
    <property type="match status" value="1"/>
</dbReference>
<feature type="chain" id="PRO_5016689310" evidence="12">
    <location>
        <begin position="24"/>
        <end position="810"/>
    </location>
</feature>
<dbReference type="Gene3D" id="3.10.20.410">
    <property type="match status" value="1"/>
</dbReference>
<keyword evidence="7 12" id="KW-0732">Signal</keyword>
<evidence type="ECO:0000256" key="11">
    <source>
        <dbReference type="SAM" id="MobiDB-lite"/>
    </source>
</evidence>
<keyword evidence="6 10" id="KW-0812">Transmembrane</keyword>
<dbReference type="GO" id="GO:0009297">
    <property type="term" value="P:pilus assembly"/>
    <property type="evidence" value="ECO:0007669"/>
    <property type="project" value="InterPro"/>
</dbReference>
<protein>
    <submittedName>
        <fullName evidence="14">Outer membrane usher protein fimD</fullName>
    </submittedName>
</protein>
<organism evidence="14 15">
    <name type="scientific">Serratia quinivorans</name>
    <dbReference type="NCBI Taxonomy" id="137545"/>
    <lineage>
        <taxon>Bacteria</taxon>
        <taxon>Pseudomonadati</taxon>
        <taxon>Pseudomonadota</taxon>
        <taxon>Gammaproteobacteria</taxon>
        <taxon>Enterobacterales</taxon>
        <taxon>Yersiniaceae</taxon>
        <taxon>Serratia</taxon>
    </lineage>
</organism>
<dbReference type="EMBL" id="UGYN01000002">
    <property type="protein sequence ID" value="SUI54142.1"/>
    <property type="molecule type" value="Genomic_DNA"/>
</dbReference>
<evidence type="ECO:0000256" key="4">
    <source>
        <dbReference type="ARBA" id="ARBA00022452"/>
    </source>
</evidence>
<dbReference type="Proteomes" id="UP000255529">
    <property type="component" value="Unassembled WGS sequence"/>
</dbReference>
<keyword evidence="3 10" id="KW-0813">Transport</keyword>
<accession>A0A379Z200</accession>
<evidence type="ECO:0000313" key="15">
    <source>
        <dbReference type="Proteomes" id="UP000255529"/>
    </source>
</evidence>
<keyword evidence="9 10" id="KW-0998">Cell outer membrane</keyword>
<evidence type="ECO:0000256" key="12">
    <source>
        <dbReference type="SAM" id="SignalP"/>
    </source>
</evidence>
<dbReference type="SUPFAM" id="SSF141729">
    <property type="entry name" value="FimD N-terminal domain-like"/>
    <property type="match status" value="1"/>
</dbReference>
<keyword evidence="8 10" id="KW-0472">Membrane</keyword>
<evidence type="ECO:0000256" key="8">
    <source>
        <dbReference type="ARBA" id="ARBA00023136"/>
    </source>
</evidence>
<evidence type="ECO:0000256" key="2">
    <source>
        <dbReference type="ARBA" id="ARBA00008064"/>
    </source>
</evidence>
<feature type="region of interest" description="Disordered" evidence="11">
    <location>
        <begin position="776"/>
        <end position="810"/>
    </location>
</feature>
<evidence type="ECO:0000256" key="10">
    <source>
        <dbReference type="RuleBase" id="RU003884"/>
    </source>
</evidence>
<keyword evidence="5 10" id="KW-1029">Fimbrium biogenesis</keyword>
<dbReference type="GO" id="GO:0015473">
    <property type="term" value="F:fimbrial usher porin activity"/>
    <property type="evidence" value="ECO:0007669"/>
    <property type="project" value="InterPro"/>
</dbReference>
<dbReference type="InterPro" id="IPR025885">
    <property type="entry name" value="PapC_N"/>
</dbReference>
<dbReference type="PROSITE" id="PS01151">
    <property type="entry name" value="FIMBRIAL_USHER"/>
    <property type="match status" value="1"/>
</dbReference>
<dbReference type="Pfam" id="PF00577">
    <property type="entry name" value="Usher"/>
    <property type="match status" value="1"/>
</dbReference>
<feature type="region of interest" description="Disordered" evidence="11">
    <location>
        <begin position="706"/>
        <end position="739"/>
    </location>
</feature>
<evidence type="ECO:0000256" key="7">
    <source>
        <dbReference type="ARBA" id="ARBA00022729"/>
    </source>
</evidence>
<dbReference type="InterPro" id="IPR037224">
    <property type="entry name" value="PapC_N_sf"/>
</dbReference>
<dbReference type="AlphaFoldDB" id="A0A379Z200"/>
<dbReference type="GO" id="GO:0009279">
    <property type="term" value="C:cell outer membrane"/>
    <property type="evidence" value="ECO:0007669"/>
    <property type="project" value="UniProtKB-SubCell"/>
</dbReference>
<dbReference type="Gene3D" id="2.60.40.2610">
    <property type="entry name" value="Outer membrane usher protein FimD, plug domain"/>
    <property type="match status" value="1"/>
</dbReference>
<evidence type="ECO:0000313" key="14">
    <source>
        <dbReference type="EMBL" id="SUI54142.1"/>
    </source>
</evidence>
<dbReference type="Gene3D" id="2.60.40.3110">
    <property type="match status" value="1"/>
</dbReference>
<evidence type="ECO:0000256" key="9">
    <source>
        <dbReference type="ARBA" id="ARBA00023237"/>
    </source>
</evidence>
<comment type="subcellular location">
    <subcellularLocation>
        <location evidence="1 10">Cell outer membrane</location>
        <topology evidence="1 10">Multi-pass membrane protein</topology>
    </subcellularLocation>
</comment>
<dbReference type="PANTHER" id="PTHR30451:SF21">
    <property type="entry name" value="FIMBRIAL USHER DOMAIN-CONTAINING PROTEIN YDET-RELATED"/>
    <property type="match status" value="1"/>
</dbReference>
<gene>
    <name evidence="14" type="primary">fimD_3</name>
    <name evidence="14" type="ORF">NCTC11544_01543</name>
</gene>